<feature type="signal peptide" evidence="1">
    <location>
        <begin position="1"/>
        <end position="25"/>
    </location>
</feature>
<proteinExistence type="predicted"/>
<keyword evidence="3" id="KW-1185">Reference proteome</keyword>
<dbReference type="Proteomes" id="UP000502041">
    <property type="component" value="Chromosome"/>
</dbReference>
<keyword evidence="1" id="KW-0732">Signal</keyword>
<evidence type="ECO:0000313" key="2">
    <source>
        <dbReference type="EMBL" id="QJC57448.1"/>
    </source>
</evidence>
<evidence type="ECO:0000256" key="1">
    <source>
        <dbReference type="SAM" id="SignalP"/>
    </source>
</evidence>
<protein>
    <submittedName>
        <fullName evidence="2">Uncharacterized protein</fullName>
    </submittedName>
</protein>
<dbReference type="RefSeq" id="WP_168922957.1">
    <property type="nucleotide sequence ID" value="NZ_CP051461.1"/>
</dbReference>
<dbReference type="KEGG" id="pvac:HC248_02777"/>
<organism evidence="2 3">
    <name type="scientific">Polaromonas vacuolata</name>
    <dbReference type="NCBI Taxonomy" id="37448"/>
    <lineage>
        <taxon>Bacteria</taxon>
        <taxon>Pseudomonadati</taxon>
        <taxon>Pseudomonadota</taxon>
        <taxon>Betaproteobacteria</taxon>
        <taxon>Burkholderiales</taxon>
        <taxon>Comamonadaceae</taxon>
        <taxon>Polaromonas</taxon>
    </lineage>
</organism>
<name>A0A6H2HC46_9BURK</name>
<dbReference type="EMBL" id="CP051461">
    <property type="protein sequence ID" value="QJC57448.1"/>
    <property type="molecule type" value="Genomic_DNA"/>
</dbReference>
<dbReference type="AlphaFoldDB" id="A0A6H2HC46"/>
<feature type="chain" id="PRO_5026090477" evidence="1">
    <location>
        <begin position="26"/>
        <end position="129"/>
    </location>
</feature>
<accession>A0A6H2HC46</accession>
<reference evidence="2 3" key="1">
    <citation type="submission" date="2020-04" db="EMBL/GenBank/DDBJ databases">
        <title>Complete genome of a Psychrophilic, Marine, Gas Vacuolate Bacterium Polaromonas vacuolata KCTC 22033T.</title>
        <authorList>
            <person name="Hwang K."/>
            <person name="Kim K.M."/>
        </authorList>
    </citation>
    <scope>NUCLEOTIDE SEQUENCE [LARGE SCALE GENOMIC DNA]</scope>
    <source>
        <strain evidence="2 3">KCTC 22033</strain>
    </source>
</reference>
<sequence length="129" mass="14535">MKRCTAYAYILTSAARVFYALPAAAQTPTVREFPAAAMRAEMTVQNHPEISLNDKPERLSPGARIFDTRNLLVLSSQLQGQRLNVNYLRDTGNQIERVWILNPEEAKQKRPGSERTIFNFITGSTPTKP</sequence>
<evidence type="ECO:0000313" key="3">
    <source>
        <dbReference type="Proteomes" id="UP000502041"/>
    </source>
</evidence>
<gene>
    <name evidence="2" type="ORF">HC248_02777</name>
</gene>